<reference evidence="3 4" key="1">
    <citation type="submission" date="2019-01" db="EMBL/GenBank/DDBJ databases">
        <title>Draft genome sequence of Psathyrella aberdarensis IHI B618.</title>
        <authorList>
            <person name="Buettner E."/>
            <person name="Kellner H."/>
        </authorList>
    </citation>
    <scope>NUCLEOTIDE SEQUENCE [LARGE SCALE GENOMIC DNA]</scope>
    <source>
        <strain evidence="3 4">IHI B618</strain>
    </source>
</reference>
<dbReference type="PANTHER" id="PTHR10039">
    <property type="entry name" value="AMELOGENIN"/>
    <property type="match status" value="1"/>
</dbReference>
<feature type="domain" description="NACHT" evidence="2">
    <location>
        <begin position="88"/>
        <end position="259"/>
    </location>
</feature>
<dbReference type="Proteomes" id="UP000290288">
    <property type="component" value="Unassembled WGS sequence"/>
</dbReference>
<dbReference type="InterPro" id="IPR056884">
    <property type="entry name" value="NPHP3-like_N"/>
</dbReference>
<organism evidence="3 4">
    <name type="scientific">Candolleomyces aberdarensis</name>
    <dbReference type="NCBI Taxonomy" id="2316362"/>
    <lineage>
        <taxon>Eukaryota</taxon>
        <taxon>Fungi</taxon>
        <taxon>Dikarya</taxon>
        <taxon>Basidiomycota</taxon>
        <taxon>Agaricomycotina</taxon>
        <taxon>Agaricomycetes</taxon>
        <taxon>Agaricomycetidae</taxon>
        <taxon>Agaricales</taxon>
        <taxon>Agaricineae</taxon>
        <taxon>Psathyrellaceae</taxon>
        <taxon>Candolleomyces</taxon>
    </lineage>
</organism>
<dbReference type="SUPFAM" id="SSF52540">
    <property type="entry name" value="P-loop containing nucleoside triphosphate hydrolases"/>
    <property type="match status" value="1"/>
</dbReference>
<dbReference type="OrthoDB" id="443402at2759"/>
<evidence type="ECO:0000313" key="4">
    <source>
        <dbReference type="Proteomes" id="UP000290288"/>
    </source>
</evidence>
<dbReference type="InterPro" id="IPR027417">
    <property type="entry name" value="P-loop_NTPase"/>
</dbReference>
<dbReference type="Gene3D" id="3.40.50.300">
    <property type="entry name" value="P-loop containing nucleotide triphosphate hydrolases"/>
    <property type="match status" value="1"/>
</dbReference>
<dbReference type="EMBL" id="SDEE01000158">
    <property type="protein sequence ID" value="RXW20268.1"/>
    <property type="molecule type" value="Genomic_DNA"/>
</dbReference>
<proteinExistence type="predicted"/>
<dbReference type="Pfam" id="PF24883">
    <property type="entry name" value="NPHP3_N"/>
    <property type="match status" value="1"/>
</dbReference>
<dbReference type="InterPro" id="IPR007111">
    <property type="entry name" value="NACHT_NTPase"/>
</dbReference>
<dbReference type="PROSITE" id="PS50837">
    <property type="entry name" value="NACHT"/>
    <property type="match status" value="1"/>
</dbReference>
<dbReference type="PANTHER" id="PTHR10039:SF14">
    <property type="entry name" value="NACHT DOMAIN-CONTAINING PROTEIN"/>
    <property type="match status" value="1"/>
</dbReference>
<dbReference type="STRING" id="2316362.A0A4V1Q3Z1"/>
<comment type="caution">
    <text evidence="3">The sequence shown here is derived from an EMBL/GenBank/DDBJ whole genome shotgun (WGS) entry which is preliminary data.</text>
</comment>
<keyword evidence="4" id="KW-1185">Reference proteome</keyword>
<evidence type="ECO:0000259" key="2">
    <source>
        <dbReference type="PROSITE" id="PS50837"/>
    </source>
</evidence>
<evidence type="ECO:0000313" key="3">
    <source>
        <dbReference type="EMBL" id="RXW20268.1"/>
    </source>
</evidence>
<gene>
    <name evidence="3" type="ORF">EST38_g5589</name>
</gene>
<dbReference type="AlphaFoldDB" id="A0A4V1Q3Z1"/>
<name>A0A4V1Q3Z1_9AGAR</name>
<protein>
    <recommendedName>
        <fullName evidence="2">NACHT domain-containing protein</fullName>
    </recommendedName>
</protein>
<keyword evidence="1" id="KW-0677">Repeat</keyword>
<accession>A0A4V1Q3Z1</accession>
<sequence length="547" mass="61125">MSSAFERAHDFTVSASEINFGTTNYYSGGGGSRAAALQKLREHIAAGAMHDSAERCDAPKCHPETRVAVQDEVTSWILHGDGDEEPKKILWMTGPAGTGKTAIAGSIADTCHKKGILACGFFFSSFAGSANRRSKRCLVATLAYQLVQHDALRDVGERILSCVERNPAIFERQLEVQLDQLLLQPLRDSQSDGDAPSWPKVIILDGLDECEAEQYDDTARSPSVAARTKEADQTEILSSLLKAANDPSFPFRIIITCRPEPNIQAFFTDIASYTTRKVFLDEKYNPDADMTLFLEYKFAEIRRRYQLPTSWPSDAVKQTLVRNATGQFIYVATVIRFIEGRSAPPHELLQQVLELRVTNASNNPFAPLDGLYTHILSSSPDPLLTVRWLYLIFCCGLLESPSGNLQSARFIRLFLESSPGEAAHVLGSLNSLVSIPPIDDHTSPYSLFHKSLKDFMKSRSRCGWLFVEHDSAFVLYGCRYLQIWKDKGSTQATSSREKDKFLSDFLLQYPVDRADPPFEESALSCDVAWWTTTPMLSQRSSYLRTNQ</sequence>
<evidence type="ECO:0000256" key="1">
    <source>
        <dbReference type="ARBA" id="ARBA00022737"/>
    </source>
</evidence>